<dbReference type="EMBL" id="ATMH01008620">
    <property type="protein sequence ID" value="EPY21278.1"/>
    <property type="molecule type" value="Genomic_DNA"/>
</dbReference>
<accession>S9TXB0</accession>
<dbReference type="AlphaFoldDB" id="S9TXB0"/>
<reference evidence="1" key="2">
    <citation type="submission" date="2013-03" db="EMBL/GenBank/DDBJ databases">
        <authorList>
            <person name="Motta M.C.M."/>
            <person name="Martins A.C.A."/>
            <person name="Preta C.M.C.C."/>
            <person name="Silva R."/>
            <person name="de Souza S.S."/>
            <person name="Klein C.C."/>
            <person name="de Almeida L.G.P."/>
            <person name="Cunha O.L."/>
            <person name="Colabardini A.C."/>
            <person name="Lima B.A."/>
            <person name="Machado C.R."/>
            <person name="Soares C.M.A."/>
            <person name="de Menezes C.B.A."/>
            <person name="Bartolomeu D.C."/>
            <person name="Grisard E.C."/>
            <person name="Fantinatti-Garboggini F."/>
            <person name="Rodrigues-Luiz G.F."/>
            <person name="Wagner G."/>
            <person name="Goldman G.H."/>
            <person name="Fietto J.L.R."/>
            <person name="Ciapina L.P."/>
            <person name="Brocchi M."/>
            <person name="Elias M.C."/>
            <person name="Goldman M.H.S."/>
            <person name="Sagot M.-F."/>
            <person name="Pereira M."/>
            <person name="Stoco P.H."/>
            <person name="Teixeira S.M.R."/>
            <person name="de Mendonca-Neto R.P."/>
            <person name="Maciel T.E.F."/>
            <person name="Mendes T.A.O."/>
            <person name="Urmenyi T.P."/>
            <person name="Teixeira M.M.G."/>
            <person name="de Camargo E.F.P."/>
            <person name="de Sousa W."/>
            <person name="Schenkman S."/>
            <person name="de Vasconcelos A.T.R."/>
        </authorList>
    </citation>
    <scope>NUCLEOTIDE SEQUENCE</scope>
</reference>
<dbReference type="Proteomes" id="UP000015354">
    <property type="component" value="Unassembled WGS sequence"/>
</dbReference>
<name>S9TXB0_9TRYP</name>
<dbReference type="EMBL" id="ATMH01008394">
    <property type="protein sequence ID" value="EPY22002.1"/>
    <property type="molecule type" value="Genomic_DNA"/>
</dbReference>
<organism evidence="1 3">
    <name type="scientific">Strigomonas culicis</name>
    <dbReference type="NCBI Taxonomy" id="28005"/>
    <lineage>
        <taxon>Eukaryota</taxon>
        <taxon>Discoba</taxon>
        <taxon>Euglenozoa</taxon>
        <taxon>Kinetoplastea</taxon>
        <taxon>Metakinetoplastina</taxon>
        <taxon>Trypanosomatida</taxon>
        <taxon>Trypanosomatidae</taxon>
        <taxon>Strigomonadinae</taxon>
        <taxon>Strigomonas</taxon>
    </lineage>
</organism>
<keyword evidence="3" id="KW-1185">Reference proteome</keyword>
<evidence type="ECO:0000313" key="3">
    <source>
        <dbReference type="Proteomes" id="UP000015354"/>
    </source>
</evidence>
<reference evidence="1 3" key="1">
    <citation type="journal article" date="2013" name="PLoS ONE">
        <title>Predicting the Proteins of Angomonas deanei, Strigomonas culicis and Their Respective Endosymbionts Reveals New Aspects of the Trypanosomatidae Family.</title>
        <authorList>
            <person name="Motta M.C."/>
            <person name="Martins A.C."/>
            <person name="de Souza S.S."/>
            <person name="Catta-Preta C.M."/>
            <person name="Silva R."/>
            <person name="Klein C.C."/>
            <person name="de Almeida L.G."/>
            <person name="de Lima Cunha O."/>
            <person name="Ciapina L.P."/>
            <person name="Brocchi M."/>
            <person name="Colabardini A.C."/>
            <person name="de Araujo Lima B."/>
            <person name="Machado C.R."/>
            <person name="de Almeida Soares C.M."/>
            <person name="Probst C.M."/>
            <person name="de Menezes C.B."/>
            <person name="Thompson C.E."/>
            <person name="Bartholomeu D.C."/>
            <person name="Gradia D.F."/>
            <person name="Pavoni D.P."/>
            <person name="Grisard E.C."/>
            <person name="Fantinatti-Garboggini F."/>
            <person name="Marchini F.K."/>
            <person name="Rodrigues-Luiz G.F."/>
            <person name="Wagner G."/>
            <person name="Goldman G.H."/>
            <person name="Fietto J.L."/>
            <person name="Elias M.C."/>
            <person name="Goldman M.H."/>
            <person name="Sagot M.F."/>
            <person name="Pereira M."/>
            <person name="Stoco P.H."/>
            <person name="de Mendonca-Neto R.P."/>
            <person name="Teixeira S.M."/>
            <person name="Maciel T.E."/>
            <person name="de Oliveira Mendes T.A."/>
            <person name="Urmenyi T.P."/>
            <person name="de Souza W."/>
            <person name="Schenkman S."/>
            <person name="de Vasconcelos A.T."/>
        </authorList>
    </citation>
    <scope>NUCLEOTIDE SEQUENCE [LARGE SCALE GENOMIC DNA]</scope>
</reference>
<dbReference type="OrthoDB" id="276037at2759"/>
<comment type="caution">
    <text evidence="1">The sequence shown here is derived from an EMBL/GenBank/DDBJ whole genome shotgun (WGS) entry which is preliminary data.</text>
</comment>
<evidence type="ECO:0000313" key="2">
    <source>
        <dbReference type="EMBL" id="EPY22002.1"/>
    </source>
</evidence>
<sequence>MEHIGGDWAERDDTKYISEQRPDCLTLPVSCRYRSFSSHLEASQVRYYGSEHDFFVCKRKRFEEATQDVEVPVSPVYTDAFKIAQHQYETFRWMNANRTAEEILVRFSTDKKQGARPTIAALNCAIRLFRQQKRVDAMLELAEGLLMDERTISVSTVQEMMTTLADDPLRAAQLLFLFQGRMGYFTIPTHLWSTIASLLAKKSYDLSLITDEFLWIFENVLEIVRSYGDSLDETALIAFGRCLLASGQPLTSAIRLVQDELLSGRNMVSRDGPSNYLLSAFLSDLLIVLCGCEDGDTSKAAMSATDLLNFTSDVIKFSYARKVAITSRGFDTVIRLLDSRTCYHKMCVAFGAMSVLTTPTTVSLLRVLEVVRRFPTVTDAWQSIYGTVDVCCFVIWCLSKHKTLLSVSSQMEEEELASMEVGACLGQLIASRLDTEQRYLYELFMLLLARNLRVCCTLLSNLIVDLRQSGRQADVAKSLSLLDPMATQLMIGVETSSLSVALCRQSFEALIQSRCGSSGDVYFNVVTHSALDVLAQLPKAAEAFERMMESYMAKTGALLVLPPDYLIRDSTATRTRQLVSQWAEGGKKWMLVLPLFASLHIKGNSELELCCNIFASLTQRHYKKVAFIVSTPQESDCASRLGIHPIIDVKQLLLRLKVVI</sequence>
<gene>
    <name evidence="2" type="ORF">STCU_08394</name>
    <name evidence="1" type="ORF">STCU_08620</name>
</gene>
<evidence type="ECO:0000313" key="1">
    <source>
        <dbReference type="EMBL" id="EPY21278.1"/>
    </source>
</evidence>
<protein>
    <submittedName>
        <fullName evidence="1">Uncharacterized protein</fullName>
    </submittedName>
</protein>
<proteinExistence type="predicted"/>